<dbReference type="AlphaFoldDB" id="K3WYV9"/>
<dbReference type="EMBL" id="GL376623">
    <property type="status" value="NOT_ANNOTATED_CDS"/>
    <property type="molecule type" value="Genomic_DNA"/>
</dbReference>
<dbReference type="FunCoup" id="K3WYV9">
    <property type="interactions" value="109"/>
</dbReference>
<feature type="domain" description="AD" evidence="1">
    <location>
        <begin position="95"/>
        <end position="188"/>
    </location>
</feature>
<evidence type="ECO:0000259" key="1">
    <source>
        <dbReference type="PROSITE" id="PS52001"/>
    </source>
</evidence>
<dbReference type="InParanoid" id="K3WYV9"/>
<dbReference type="Pfam" id="PF09793">
    <property type="entry name" value="AD"/>
    <property type="match status" value="1"/>
</dbReference>
<accession>K3WYV9</accession>
<organism evidence="2 3">
    <name type="scientific">Globisporangium ultimum (strain ATCC 200006 / CBS 805.95 / DAOM BR144)</name>
    <name type="common">Pythium ultimum</name>
    <dbReference type="NCBI Taxonomy" id="431595"/>
    <lineage>
        <taxon>Eukaryota</taxon>
        <taxon>Sar</taxon>
        <taxon>Stramenopiles</taxon>
        <taxon>Oomycota</taxon>
        <taxon>Peronosporomycetes</taxon>
        <taxon>Pythiales</taxon>
        <taxon>Pythiaceae</taxon>
        <taxon>Globisporangium</taxon>
    </lineage>
</organism>
<dbReference type="EnsemblProtists" id="PYU1_T010158">
    <property type="protein sequence ID" value="PYU1_T010158"/>
    <property type="gene ID" value="PYU1_G010138"/>
</dbReference>
<name>K3WYV9_GLOUD</name>
<keyword evidence="3" id="KW-1185">Reference proteome</keyword>
<dbReference type="SMART" id="SM00995">
    <property type="entry name" value="AD"/>
    <property type="match status" value="1"/>
</dbReference>
<dbReference type="InterPro" id="IPR039683">
    <property type="entry name" value="Lsm12-like"/>
</dbReference>
<dbReference type="InterPro" id="IPR019181">
    <property type="entry name" value="LSM12_ABD"/>
</dbReference>
<dbReference type="HOGENOM" id="CLU_073383_1_1_1"/>
<proteinExistence type="predicted"/>
<protein>
    <recommendedName>
        <fullName evidence="1">AD domain-containing protein</fullName>
    </recommendedName>
</protein>
<dbReference type="Gene3D" id="2.30.30.100">
    <property type="match status" value="1"/>
</dbReference>
<reference evidence="2" key="3">
    <citation type="submission" date="2015-02" db="UniProtKB">
        <authorList>
            <consortium name="EnsemblProtists"/>
        </authorList>
    </citation>
    <scope>IDENTIFICATION</scope>
    <source>
        <strain evidence="2">DAOM BR144</strain>
    </source>
</reference>
<dbReference type="PANTHER" id="PTHR13542">
    <property type="entry name" value="LSM12 HOMOLOG"/>
    <property type="match status" value="1"/>
</dbReference>
<dbReference type="InterPro" id="IPR047574">
    <property type="entry name" value="AD"/>
</dbReference>
<dbReference type="STRING" id="431595.K3WYV9"/>
<reference evidence="3" key="2">
    <citation type="submission" date="2010-04" db="EMBL/GenBank/DDBJ databases">
        <authorList>
            <person name="Buell R."/>
            <person name="Hamilton J."/>
            <person name="Hostetler J."/>
        </authorList>
    </citation>
    <scope>NUCLEOTIDE SEQUENCE [LARGE SCALE GENOMIC DNA]</scope>
    <source>
        <strain evidence="3">DAOM:BR144</strain>
    </source>
</reference>
<dbReference type="PROSITE" id="PS52001">
    <property type="entry name" value="AD"/>
    <property type="match status" value="1"/>
</dbReference>
<evidence type="ECO:0000313" key="3">
    <source>
        <dbReference type="Proteomes" id="UP000019132"/>
    </source>
</evidence>
<dbReference type="VEuPathDB" id="FungiDB:PYU1_G010138"/>
<dbReference type="Proteomes" id="UP000019132">
    <property type="component" value="Unassembled WGS sequence"/>
</dbReference>
<evidence type="ECO:0000313" key="2">
    <source>
        <dbReference type="EnsemblProtists" id="PYU1_T010158"/>
    </source>
</evidence>
<reference evidence="3" key="1">
    <citation type="journal article" date="2010" name="Genome Biol.">
        <title>Genome sequence of the necrotrophic plant pathogen Pythium ultimum reveals original pathogenicity mechanisms and effector repertoire.</title>
        <authorList>
            <person name="Levesque C.A."/>
            <person name="Brouwer H."/>
            <person name="Cano L."/>
            <person name="Hamilton J.P."/>
            <person name="Holt C."/>
            <person name="Huitema E."/>
            <person name="Raffaele S."/>
            <person name="Robideau G.P."/>
            <person name="Thines M."/>
            <person name="Win J."/>
            <person name="Zerillo M.M."/>
            <person name="Beakes G.W."/>
            <person name="Boore J.L."/>
            <person name="Busam D."/>
            <person name="Dumas B."/>
            <person name="Ferriera S."/>
            <person name="Fuerstenberg S.I."/>
            <person name="Gachon C.M."/>
            <person name="Gaulin E."/>
            <person name="Govers F."/>
            <person name="Grenville-Briggs L."/>
            <person name="Horner N."/>
            <person name="Hostetler J."/>
            <person name="Jiang R.H."/>
            <person name="Johnson J."/>
            <person name="Krajaejun T."/>
            <person name="Lin H."/>
            <person name="Meijer H.J."/>
            <person name="Moore B."/>
            <person name="Morris P."/>
            <person name="Phuntmart V."/>
            <person name="Puiu D."/>
            <person name="Shetty J."/>
            <person name="Stajich J.E."/>
            <person name="Tripathy S."/>
            <person name="Wawra S."/>
            <person name="van West P."/>
            <person name="Whitty B.R."/>
            <person name="Coutinho P.M."/>
            <person name="Henrissat B."/>
            <person name="Martin F."/>
            <person name="Thomas P.D."/>
            <person name="Tyler B.M."/>
            <person name="De Vries R.P."/>
            <person name="Kamoun S."/>
            <person name="Yandell M."/>
            <person name="Tisserat N."/>
            <person name="Buell C.R."/>
        </authorList>
    </citation>
    <scope>NUCLEOTIDE SEQUENCE</scope>
    <source>
        <strain evidence="3">DAOM:BR144</strain>
    </source>
</reference>
<sequence length="192" mass="21042">MPATTSANGSSSSVLPAELLADGRVIGAKVRVLTQAAEAFEGVIFTIDPIASFLILEERFADAPAKNKTRMFQIDALKKIELLEKAPADVNANLPSINEDDLLRLEQRNKDIAERALASIGKDVSSEAQAIFDALNKTMPCEWEGTNIRVMGDVLIKPPYQPQNCVSTKPQVLDRVKKVLEGEKNKLKRAKK</sequence>
<dbReference type="OMA" id="CPITNLI"/>
<dbReference type="eggNOG" id="KOG4401">
    <property type="taxonomic scope" value="Eukaryota"/>
</dbReference>